<organism evidence="3 5">
    <name type="scientific">Cupriavidus oxalaticus</name>
    <dbReference type="NCBI Taxonomy" id="96344"/>
    <lineage>
        <taxon>Bacteria</taxon>
        <taxon>Pseudomonadati</taxon>
        <taxon>Pseudomonadota</taxon>
        <taxon>Betaproteobacteria</taxon>
        <taxon>Burkholderiales</taxon>
        <taxon>Burkholderiaceae</taxon>
        <taxon>Cupriavidus</taxon>
    </lineage>
</organism>
<dbReference type="OrthoDB" id="9776955at2"/>
<dbReference type="RefSeq" id="WP_063239434.1">
    <property type="nucleotide sequence ID" value="NZ_CP069809.1"/>
</dbReference>
<feature type="signal peptide" evidence="1">
    <location>
        <begin position="1"/>
        <end position="23"/>
    </location>
</feature>
<gene>
    <name evidence="4" type="ORF">CO2235_MP10328</name>
    <name evidence="3" type="ORF">CO2235_U1010106</name>
    <name evidence="2" type="ORF">JTE92_01550</name>
</gene>
<dbReference type="EMBL" id="OGUS01000004">
    <property type="protein sequence ID" value="SPC05152.1"/>
    <property type="molecule type" value="Genomic_DNA"/>
</dbReference>
<keyword evidence="6" id="KW-1185">Reference proteome</keyword>
<accession>A0A375FMY0</accession>
<sequence>MLKAHKTKRAVAAGLALALSALAAAAAAQEPAAKGTPQGNTVIGIANFGPHPALDQSVSGFKEEMRKHGYVEGKNTTYVYSDANFTPAMIPQILGQIEAKKPAVILTVTTPVSQAALSSITNKSLPMVFCLISDPVAAGLVPSWRQGSARFVGSASAMDYDAVLSFAKRMFPDARRFGVLYSPGEANDVVAVKAIEAASARQGLTLRSISVDASMDVPQRTQMLSDVDFVYAIGSNLVQSSMPAVASVTDRYKIPILSAETELIKKGGVVAVAYSASYAAQGAQAAQLAAKILDGKRPSELAPLKPGPNDYTTLISRKKLAQLGKPLPASMASCNCFVD</sequence>
<evidence type="ECO:0000313" key="5">
    <source>
        <dbReference type="Proteomes" id="UP000256862"/>
    </source>
</evidence>
<dbReference type="PANTHER" id="PTHR35271:SF1">
    <property type="entry name" value="ABC TRANSPORTER, SUBSTRATE-BINDING LIPOPROTEIN"/>
    <property type="match status" value="1"/>
</dbReference>
<name>A0A375FMY0_9BURK</name>
<proteinExistence type="predicted"/>
<dbReference type="PANTHER" id="PTHR35271">
    <property type="entry name" value="ABC TRANSPORTER, SUBSTRATE-BINDING LIPOPROTEIN-RELATED"/>
    <property type="match status" value="1"/>
</dbReference>
<keyword evidence="1" id="KW-0732">Signal</keyword>
<evidence type="ECO:0000313" key="3">
    <source>
        <dbReference type="EMBL" id="SPC05152.1"/>
    </source>
</evidence>
<dbReference type="Proteomes" id="UP000623307">
    <property type="component" value="Chromosome 1"/>
</dbReference>
<dbReference type="Proteomes" id="UP000256862">
    <property type="component" value="Plasmid CO2235_mp"/>
</dbReference>
<reference evidence="5" key="1">
    <citation type="submission" date="2018-01" db="EMBL/GenBank/DDBJ databases">
        <authorList>
            <person name="Gaut B.S."/>
            <person name="Morton B.R."/>
            <person name="Clegg M.T."/>
            <person name="Duvall M.R."/>
        </authorList>
    </citation>
    <scope>NUCLEOTIDE SEQUENCE [LARGE SCALE GENOMIC DNA]</scope>
</reference>
<evidence type="ECO:0000313" key="4">
    <source>
        <dbReference type="EMBL" id="SPC18089.1"/>
    </source>
</evidence>
<protein>
    <submittedName>
        <fullName evidence="2">ABC transporter substrate-binding protein</fullName>
    </submittedName>
    <submittedName>
        <fullName evidence="3">ABC-type transporter</fullName>
    </submittedName>
</protein>
<reference evidence="2 6" key="3">
    <citation type="submission" date="2021-02" db="EMBL/GenBank/DDBJ databases">
        <title>Complete Genome Sequence of Cupriavidus oxalaticus Strain Ox1, a Soil Oxalate-Degrading Species.</title>
        <authorList>
            <person name="Palmieri F."/>
            <person name="Udriet P."/>
            <person name="Deuasquier M."/>
            <person name="Beaudoing E."/>
            <person name="Johnson S.L."/>
            <person name="Davenport K.W."/>
            <person name="Chain P.S."/>
            <person name="Bindschedler S."/>
            <person name="Junier P."/>
        </authorList>
    </citation>
    <scope>NUCLEOTIDE SEQUENCE [LARGE SCALE GENOMIC DNA]</scope>
    <source>
        <strain evidence="2 6">Ox1</strain>
    </source>
</reference>
<feature type="chain" id="PRO_5044585560" evidence="1">
    <location>
        <begin position="24"/>
        <end position="339"/>
    </location>
</feature>
<dbReference type="SUPFAM" id="SSF53822">
    <property type="entry name" value="Periplasmic binding protein-like I"/>
    <property type="match status" value="1"/>
</dbReference>
<geneLocation type="plasmid" evidence="5">
    <name>co2235_mp</name>
</geneLocation>
<evidence type="ECO:0000313" key="6">
    <source>
        <dbReference type="Proteomes" id="UP000623307"/>
    </source>
</evidence>
<dbReference type="AlphaFoldDB" id="A0A375FMY0"/>
<dbReference type="InterPro" id="IPR007487">
    <property type="entry name" value="ABC_transpt-TYRBP-like"/>
</dbReference>
<evidence type="ECO:0000313" key="2">
    <source>
        <dbReference type="EMBL" id="QRQ91653.1"/>
    </source>
</evidence>
<evidence type="ECO:0000256" key="1">
    <source>
        <dbReference type="SAM" id="SignalP"/>
    </source>
</evidence>
<dbReference type="CDD" id="cd06325">
    <property type="entry name" value="PBP1_ABC_unchar_transporter"/>
    <property type="match status" value="1"/>
</dbReference>
<dbReference type="Gene3D" id="3.40.50.2300">
    <property type="match status" value="2"/>
</dbReference>
<dbReference type="GeneID" id="303488178"/>
<dbReference type="Pfam" id="PF04392">
    <property type="entry name" value="ABC_sub_bind"/>
    <property type="match status" value="1"/>
</dbReference>
<reference evidence="3 5" key="2">
    <citation type="submission" date="2018-01" db="EMBL/GenBank/DDBJ databases">
        <authorList>
            <person name="Clerissi C."/>
        </authorList>
    </citation>
    <scope>NUCLEOTIDE SEQUENCE</scope>
    <source>
        <strain evidence="3">Cupriavidus oxalaticus LMG 2235</strain>
        <plasmid evidence="5">co2235_mp</plasmid>
    </source>
</reference>
<dbReference type="InterPro" id="IPR028082">
    <property type="entry name" value="Peripla_BP_I"/>
</dbReference>
<dbReference type="EMBL" id="OGUS01000132">
    <property type="protein sequence ID" value="SPC18089.1"/>
    <property type="molecule type" value="Genomic_DNA"/>
</dbReference>
<dbReference type="EMBL" id="CP069811">
    <property type="protein sequence ID" value="QRQ91653.1"/>
    <property type="molecule type" value="Genomic_DNA"/>
</dbReference>